<gene>
    <name evidence="6" type="ORF">B9Q08_03020</name>
</gene>
<evidence type="ECO:0000313" key="6">
    <source>
        <dbReference type="EMBL" id="PSN91384.1"/>
    </source>
</evidence>
<evidence type="ECO:0000313" key="7">
    <source>
        <dbReference type="Proteomes" id="UP000240490"/>
    </source>
</evidence>
<dbReference type="Proteomes" id="UP000240490">
    <property type="component" value="Unassembled WGS sequence"/>
</dbReference>
<protein>
    <recommendedName>
        <fullName evidence="5">Rieske domain-containing protein</fullName>
    </recommendedName>
</protein>
<comment type="caution">
    <text evidence="6">The sequence shown here is derived from an EMBL/GenBank/DDBJ whole genome shotgun (WGS) entry which is preliminary data.</text>
</comment>
<keyword evidence="4" id="KW-0411">Iron-sulfur</keyword>
<dbReference type="PANTHER" id="PTHR21496">
    <property type="entry name" value="FERREDOXIN-RELATED"/>
    <property type="match status" value="1"/>
</dbReference>
<reference evidence="6 7" key="1">
    <citation type="submission" date="2017-04" db="EMBL/GenBank/DDBJ databases">
        <title>Novel microbial lineages endemic to geothermal iron-oxide mats fill important gaps in the evolutionary history of Archaea.</title>
        <authorList>
            <person name="Jay Z.J."/>
            <person name="Beam J.P."/>
            <person name="Dlakic M."/>
            <person name="Rusch D.B."/>
            <person name="Kozubal M.A."/>
            <person name="Inskeep W.P."/>
        </authorList>
    </citation>
    <scope>NUCLEOTIDE SEQUENCE [LARGE SCALE GENOMIC DNA]</scope>
    <source>
        <strain evidence="6">ECH_B_SAG-M15</strain>
    </source>
</reference>
<evidence type="ECO:0000259" key="5">
    <source>
        <dbReference type="PROSITE" id="PS51296"/>
    </source>
</evidence>
<evidence type="ECO:0000256" key="4">
    <source>
        <dbReference type="ARBA" id="ARBA00023014"/>
    </source>
</evidence>
<sequence length="100" mass="11284">MWVEACGVSDVEEGRPYHVEVNGAQLIIAKVSDNYYALDGICTHEYAELWLGFITDETITCPLHLSQFNLKTGEVISPPAEQPLRTYPVKIEGQRIYIDI</sequence>
<accession>A0A2R6AYE4</accession>
<dbReference type="PANTHER" id="PTHR21496:SF23">
    <property type="entry name" value="3-PHENYLPROPIONATE_CINNAMIC ACID DIOXYGENASE FERREDOXIN SUBUNIT"/>
    <property type="match status" value="1"/>
</dbReference>
<organism evidence="6 7">
    <name type="scientific">Candidatus Marsarchaeota G2 archaeon ECH_B_SAG-M15</name>
    <dbReference type="NCBI Taxonomy" id="1978162"/>
    <lineage>
        <taxon>Archaea</taxon>
        <taxon>Candidatus Marsarchaeota</taxon>
        <taxon>Candidatus Marsarchaeota group 2</taxon>
    </lineage>
</organism>
<dbReference type="CDD" id="cd03528">
    <property type="entry name" value="Rieske_RO_ferredoxin"/>
    <property type="match status" value="1"/>
</dbReference>
<dbReference type="GO" id="GO:0046872">
    <property type="term" value="F:metal ion binding"/>
    <property type="evidence" value="ECO:0007669"/>
    <property type="project" value="UniProtKB-KW"/>
</dbReference>
<keyword evidence="2" id="KW-0479">Metal-binding</keyword>
<evidence type="ECO:0000256" key="2">
    <source>
        <dbReference type="ARBA" id="ARBA00022723"/>
    </source>
</evidence>
<evidence type="ECO:0000256" key="3">
    <source>
        <dbReference type="ARBA" id="ARBA00023004"/>
    </source>
</evidence>
<dbReference type="EMBL" id="NEXJ01000048">
    <property type="protein sequence ID" value="PSN91384.1"/>
    <property type="molecule type" value="Genomic_DNA"/>
</dbReference>
<dbReference type="PROSITE" id="PS51296">
    <property type="entry name" value="RIESKE"/>
    <property type="match status" value="1"/>
</dbReference>
<dbReference type="InterPro" id="IPR036922">
    <property type="entry name" value="Rieske_2Fe-2S_sf"/>
</dbReference>
<keyword evidence="1" id="KW-0001">2Fe-2S</keyword>
<evidence type="ECO:0000256" key="1">
    <source>
        <dbReference type="ARBA" id="ARBA00022714"/>
    </source>
</evidence>
<dbReference type="Gene3D" id="2.102.10.10">
    <property type="entry name" value="Rieske [2Fe-2S] iron-sulphur domain"/>
    <property type="match status" value="1"/>
</dbReference>
<dbReference type="AlphaFoldDB" id="A0A2R6AYE4"/>
<feature type="domain" description="Rieske" evidence="5">
    <location>
        <begin position="3"/>
        <end position="98"/>
    </location>
</feature>
<dbReference type="InterPro" id="IPR017941">
    <property type="entry name" value="Rieske_2Fe-2S"/>
</dbReference>
<name>A0A2R6AYE4_9ARCH</name>
<dbReference type="GO" id="GO:0051537">
    <property type="term" value="F:2 iron, 2 sulfur cluster binding"/>
    <property type="evidence" value="ECO:0007669"/>
    <property type="project" value="UniProtKB-KW"/>
</dbReference>
<dbReference type="SUPFAM" id="SSF50022">
    <property type="entry name" value="ISP domain"/>
    <property type="match status" value="1"/>
</dbReference>
<dbReference type="Pfam" id="PF00355">
    <property type="entry name" value="Rieske"/>
    <property type="match status" value="1"/>
</dbReference>
<keyword evidence="3" id="KW-0408">Iron</keyword>
<proteinExistence type="predicted"/>